<sequence>MVYEGRRIASVPKCPEARVSCDALGVGRGHPACVCAEVRVAGRRTRTLSDRPRLFGRTPLEIFNYGHSITCHTTTPKSFVTQRPDCVRAPIAEQSRVGGPVFARDLDHSNPFL</sequence>
<proteinExistence type="predicted"/>
<dbReference type="Proteomes" id="UP000299102">
    <property type="component" value="Unassembled WGS sequence"/>
</dbReference>
<protein>
    <submittedName>
        <fullName evidence="1">Uncharacterized protein</fullName>
    </submittedName>
</protein>
<evidence type="ECO:0000313" key="1">
    <source>
        <dbReference type="EMBL" id="GBP61617.1"/>
    </source>
</evidence>
<dbReference type="EMBL" id="BGZK01000818">
    <property type="protein sequence ID" value="GBP61617.1"/>
    <property type="molecule type" value="Genomic_DNA"/>
</dbReference>
<evidence type="ECO:0000313" key="2">
    <source>
        <dbReference type="Proteomes" id="UP000299102"/>
    </source>
</evidence>
<name>A0A4C1XHD2_EUMVA</name>
<gene>
    <name evidence="1" type="ORF">EVAR_27504_1</name>
</gene>
<organism evidence="1 2">
    <name type="scientific">Eumeta variegata</name>
    <name type="common">Bagworm moth</name>
    <name type="synonym">Eumeta japonica</name>
    <dbReference type="NCBI Taxonomy" id="151549"/>
    <lineage>
        <taxon>Eukaryota</taxon>
        <taxon>Metazoa</taxon>
        <taxon>Ecdysozoa</taxon>
        <taxon>Arthropoda</taxon>
        <taxon>Hexapoda</taxon>
        <taxon>Insecta</taxon>
        <taxon>Pterygota</taxon>
        <taxon>Neoptera</taxon>
        <taxon>Endopterygota</taxon>
        <taxon>Lepidoptera</taxon>
        <taxon>Glossata</taxon>
        <taxon>Ditrysia</taxon>
        <taxon>Tineoidea</taxon>
        <taxon>Psychidae</taxon>
        <taxon>Oiketicinae</taxon>
        <taxon>Eumeta</taxon>
    </lineage>
</organism>
<dbReference type="AlphaFoldDB" id="A0A4C1XHD2"/>
<comment type="caution">
    <text evidence="1">The sequence shown here is derived from an EMBL/GenBank/DDBJ whole genome shotgun (WGS) entry which is preliminary data.</text>
</comment>
<accession>A0A4C1XHD2</accession>
<keyword evidence="2" id="KW-1185">Reference proteome</keyword>
<reference evidence="1 2" key="1">
    <citation type="journal article" date="2019" name="Commun. Biol.">
        <title>The bagworm genome reveals a unique fibroin gene that provides high tensile strength.</title>
        <authorList>
            <person name="Kono N."/>
            <person name="Nakamura H."/>
            <person name="Ohtoshi R."/>
            <person name="Tomita M."/>
            <person name="Numata K."/>
            <person name="Arakawa K."/>
        </authorList>
    </citation>
    <scope>NUCLEOTIDE SEQUENCE [LARGE SCALE GENOMIC DNA]</scope>
</reference>